<dbReference type="PROSITE" id="PS00138">
    <property type="entry name" value="SUBTILASE_SER"/>
    <property type="match status" value="1"/>
</dbReference>
<dbReference type="InterPro" id="IPR023828">
    <property type="entry name" value="Peptidase_S8_Ser-AS"/>
</dbReference>
<keyword evidence="2 7" id="KW-0479">Metal-binding</keyword>
<dbReference type="SUPFAM" id="SSF52743">
    <property type="entry name" value="Subtilisin-like"/>
    <property type="match status" value="1"/>
</dbReference>
<dbReference type="Gene3D" id="2.60.40.10">
    <property type="entry name" value="Immunoglobulins"/>
    <property type="match status" value="1"/>
</dbReference>
<dbReference type="GO" id="GO:0004252">
    <property type="term" value="F:serine-type endopeptidase activity"/>
    <property type="evidence" value="ECO:0007669"/>
    <property type="project" value="UniProtKB-UniRule"/>
</dbReference>
<feature type="binding site" evidence="7">
    <location>
        <position position="535"/>
    </location>
    <ligand>
        <name>Ca(2+)</name>
        <dbReference type="ChEBI" id="CHEBI:29108"/>
    </ligand>
</feature>
<feature type="binding site" evidence="7">
    <location>
        <position position="548"/>
    </location>
    <ligand>
        <name>Ca(2+)</name>
        <dbReference type="ChEBI" id="CHEBI:29108"/>
    </ligand>
</feature>
<evidence type="ECO:0000256" key="6">
    <source>
        <dbReference type="ARBA" id="ARBA00023145"/>
    </source>
</evidence>
<dbReference type="GO" id="GO:0006508">
    <property type="term" value="P:proteolysis"/>
    <property type="evidence" value="ECO:0007669"/>
    <property type="project" value="UniProtKB-KW"/>
</dbReference>
<feature type="binding site" evidence="7">
    <location>
        <position position="534"/>
    </location>
    <ligand>
        <name>Ca(2+)</name>
        <dbReference type="ChEBI" id="CHEBI:29108"/>
    </ligand>
</feature>
<feature type="domain" description="Peptidase S53" evidence="10">
    <location>
        <begin position="221"/>
        <end position="570"/>
    </location>
</feature>
<keyword evidence="3 7" id="KW-0378">Hydrolase</keyword>
<feature type="active site" description="Charge relay system" evidence="7">
    <location>
        <position position="493"/>
    </location>
</feature>
<evidence type="ECO:0008006" key="13">
    <source>
        <dbReference type="Google" id="ProtNLM"/>
    </source>
</evidence>
<feature type="domain" description="PKD" evidence="9">
    <location>
        <begin position="575"/>
        <end position="660"/>
    </location>
</feature>
<dbReference type="CDD" id="cd04056">
    <property type="entry name" value="Peptidases_S53"/>
    <property type="match status" value="1"/>
</dbReference>
<keyword evidence="12" id="KW-1185">Reference proteome</keyword>
<dbReference type="AlphaFoldDB" id="A0A254N9H0"/>
<feature type="binding site" evidence="7">
    <location>
        <position position="550"/>
    </location>
    <ligand>
        <name>Ca(2+)</name>
        <dbReference type="ChEBI" id="CHEBI:29108"/>
    </ligand>
</feature>
<evidence type="ECO:0000256" key="2">
    <source>
        <dbReference type="ARBA" id="ARBA00022723"/>
    </source>
</evidence>
<dbReference type="InterPro" id="IPR022409">
    <property type="entry name" value="PKD/Chitinase_dom"/>
</dbReference>
<dbReference type="InterPro" id="IPR015366">
    <property type="entry name" value="S53_propep"/>
</dbReference>
<name>A0A254N9H0_9BURK</name>
<dbReference type="InterPro" id="IPR050819">
    <property type="entry name" value="Tripeptidyl-peptidase_I"/>
</dbReference>
<proteinExistence type="predicted"/>
<evidence type="ECO:0000256" key="1">
    <source>
        <dbReference type="ARBA" id="ARBA00022670"/>
    </source>
</evidence>
<dbReference type="SUPFAM" id="SSF49299">
    <property type="entry name" value="PKD domain"/>
    <property type="match status" value="1"/>
</dbReference>
<dbReference type="InterPro" id="IPR013783">
    <property type="entry name" value="Ig-like_fold"/>
</dbReference>
<dbReference type="GO" id="GO:0008240">
    <property type="term" value="F:tripeptidyl-peptidase activity"/>
    <property type="evidence" value="ECO:0007669"/>
    <property type="project" value="TreeGrafter"/>
</dbReference>
<dbReference type="Pfam" id="PF18911">
    <property type="entry name" value="PKD_4"/>
    <property type="match status" value="1"/>
</dbReference>
<evidence type="ECO:0000256" key="3">
    <source>
        <dbReference type="ARBA" id="ARBA00022801"/>
    </source>
</evidence>
<evidence type="ECO:0000256" key="5">
    <source>
        <dbReference type="ARBA" id="ARBA00022837"/>
    </source>
</evidence>
<dbReference type="SMART" id="SM00089">
    <property type="entry name" value="PKD"/>
    <property type="match status" value="1"/>
</dbReference>
<organism evidence="11 12">
    <name type="scientific">Roseateles puraquae</name>
    <dbReference type="NCBI Taxonomy" id="431059"/>
    <lineage>
        <taxon>Bacteria</taxon>
        <taxon>Pseudomonadati</taxon>
        <taxon>Pseudomonadota</taxon>
        <taxon>Betaproteobacteria</taxon>
        <taxon>Burkholderiales</taxon>
        <taxon>Sphaerotilaceae</taxon>
        <taxon>Roseateles</taxon>
    </lineage>
</organism>
<protein>
    <recommendedName>
        <fullName evidence="13">Xanthomonalisin</fullName>
    </recommendedName>
</protein>
<dbReference type="RefSeq" id="WP_088483234.1">
    <property type="nucleotide sequence ID" value="NZ_NISI01000003.1"/>
</dbReference>
<dbReference type="CDD" id="cd11377">
    <property type="entry name" value="Pro-peptidase_S53"/>
    <property type="match status" value="1"/>
</dbReference>
<keyword evidence="4 7" id="KW-0720">Serine protease</keyword>
<keyword evidence="5 7" id="KW-0106">Calcium</keyword>
<gene>
    <name evidence="11" type="ORF">CDO81_10925</name>
</gene>
<comment type="caution">
    <text evidence="11">The sequence shown here is derived from an EMBL/GenBank/DDBJ whole genome shotgun (WGS) entry which is preliminary data.</text>
</comment>
<dbReference type="Gene3D" id="2.60.120.260">
    <property type="entry name" value="Galactose-binding domain-like"/>
    <property type="match status" value="1"/>
</dbReference>
<dbReference type="Proteomes" id="UP000197446">
    <property type="component" value="Unassembled WGS sequence"/>
</dbReference>
<dbReference type="PROSITE" id="PS51695">
    <property type="entry name" value="SEDOLISIN"/>
    <property type="match status" value="1"/>
</dbReference>
<dbReference type="InterPro" id="IPR030400">
    <property type="entry name" value="Sedolisin_dom"/>
</dbReference>
<feature type="active site" description="Charge relay system" evidence="7">
    <location>
        <position position="290"/>
    </location>
</feature>
<dbReference type="GO" id="GO:0046872">
    <property type="term" value="F:metal ion binding"/>
    <property type="evidence" value="ECO:0007669"/>
    <property type="project" value="UniProtKB-UniRule"/>
</dbReference>
<reference evidence="11 12" key="1">
    <citation type="journal article" date="2007" name="Int. J. Syst. Evol. Microbiol.">
        <title>Description of Pelomonas aquatica sp. nov. and Pelomonas puraquae sp. nov., isolated from industrial and haemodialysis water.</title>
        <authorList>
            <person name="Gomila M."/>
            <person name="Bowien B."/>
            <person name="Falsen E."/>
            <person name="Moore E.R."/>
            <person name="Lalucat J."/>
        </authorList>
    </citation>
    <scope>NUCLEOTIDE SEQUENCE [LARGE SCALE GENOMIC DNA]</scope>
    <source>
        <strain evidence="11 12">CCUG 52769</strain>
    </source>
</reference>
<keyword evidence="1 7" id="KW-0645">Protease</keyword>
<dbReference type="InterPro" id="IPR035986">
    <property type="entry name" value="PKD_dom_sf"/>
</dbReference>
<dbReference type="InterPro" id="IPR036852">
    <property type="entry name" value="Peptidase_S8/S53_dom_sf"/>
</dbReference>
<sequence length="814" mass="82916">MDHFPKRINRRTPQAIKQAAAVRSAGAARPGWPRGWLLATLMAAAAGGAQAAQTWAMTKSEAPEIREGTHMGVMGDYNQVHVAVSLKLQNRAALDQLTSQIMAGRAAPLSAADFQQRFAPSADQVQAVVAHLRQAGFTNIEVAPNKLLVTADGTHAAVKSAFKTELHFYSVGQRTAYANTSTAQIPSELSDKILAVHGLQTVHLHHKTLVRPNATTQTVQAVSPTQFASIYGASGFPSATNATIAIVTAGNVSQTVTDLRSFASNAGYPTPPVSVVTVGTAGTDTSGTDEWNMDSQVALAAAGGTIKSMLLYAGTDLSDSALTAVYNRIISDNKAKVINVSLGECENDAKSSGIMASNDQIFQSAVAQGQTFSVSSGDSGSYECGGSTNSASYPSVSPYVMSIGGTTLSSSGGSWVSETVWSCTGPSTCPQSASGGTGGGPSLTESAPSWQKSSGVLGTSTMRGTPDIAFDASPNSGAQVLINGSNSTIGGTSLAAPIFTGLYSRLQSANANGLPFPAQTIYQGAASNPSWFHDVTSGSNGGYSAKSGWDYTTGYGSLNIANFASAFGGGSTGSLTAAFTSASSGLTVNFTDGSSDTISGASITSHSWTFGDGGTSTATSPSHTYAAAGTYNVTETVGDSGGKTASVTHAVTVTSGASQLLANGGFETGSATPWTMSTGTLCSNGGSGCSGESSHAGTWFAWLGGYGSSHSDTVSQGVTVPPGATKATLSFYLHIDTAETGTTAYDTLKVQVVSGSTTTTVATYSNANAATGYVLKTIDLSAYVGKTITLKFLATEDSSLQTSFVLDDISLTAQ</sequence>
<dbReference type="EMBL" id="NISI01000003">
    <property type="protein sequence ID" value="OWR04214.1"/>
    <property type="molecule type" value="Genomic_DNA"/>
</dbReference>
<evidence type="ECO:0000256" key="4">
    <source>
        <dbReference type="ARBA" id="ARBA00022825"/>
    </source>
</evidence>
<evidence type="ECO:0000259" key="10">
    <source>
        <dbReference type="PROSITE" id="PS51695"/>
    </source>
</evidence>
<comment type="cofactor">
    <cofactor evidence="7">
        <name>Ca(2+)</name>
        <dbReference type="ChEBI" id="CHEBI:29108"/>
    </cofactor>
    <text evidence="7">Binds 1 Ca(2+) ion per subunit.</text>
</comment>
<evidence type="ECO:0000313" key="11">
    <source>
        <dbReference type="EMBL" id="OWR04214.1"/>
    </source>
</evidence>
<feature type="region of interest" description="Disordered" evidence="8">
    <location>
        <begin position="428"/>
        <end position="456"/>
    </location>
</feature>
<dbReference type="OrthoDB" id="9002785at2"/>
<feature type="active site" description="Charge relay system" evidence="7">
    <location>
        <position position="294"/>
    </location>
</feature>
<dbReference type="PANTHER" id="PTHR14218:SF15">
    <property type="entry name" value="TRIPEPTIDYL-PEPTIDASE 1"/>
    <property type="match status" value="1"/>
</dbReference>
<accession>A0A254N9H0</accession>
<dbReference type="Gene3D" id="3.40.50.200">
    <property type="entry name" value="Peptidase S8/S53 domain"/>
    <property type="match status" value="1"/>
</dbReference>
<evidence type="ECO:0000256" key="7">
    <source>
        <dbReference type="PROSITE-ProRule" id="PRU01032"/>
    </source>
</evidence>
<evidence type="ECO:0000313" key="12">
    <source>
        <dbReference type="Proteomes" id="UP000197446"/>
    </source>
</evidence>
<evidence type="ECO:0000259" key="9">
    <source>
        <dbReference type="PROSITE" id="PS50093"/>
    </source>
</evidence>
<dbReference type="PROSITE" id="PS50093">
    <property type="entry name" value="PKD"/>
    <property type="match status" value="1"/>
</dbReference>
<keyword evidence="6" id="KW-0865">Zymogen</keyword>
<dbReference type="SUPFAM" id="SSF54897">
    <property type="entry name" value="Protease propeptides/inhibitors"/>
    <property type="match status" value="1"/>
</dbReference>
<dbReference type="CDD" id="cd00146">
    <property type="entry name" value="PKD"/>
    <property type="match status" value="1"/>
</dbReference>
<dbReference type="SMART" id="SM00944">
    <property type="entry name" value="Pro-kuma_activ"/>
    <property type="match status" value="1"/>
</dbReference>
<feature type="compositionally biased region" description="Polar residues" evidence="8">
    <location>
        <begin position="443"/>
        <end position="456"/>
    </location>
</feature>
<dbReference type="InterPro" id="IPR000601">
    <property type="entry name" value="PKD_dom"/>
</dbReference>
<dbReference type="Pfam" id="PF09286">
    <property type="entry name" value="Pro-kuma_activ"/>
    <property type="match status" value="1"/>
</dbReference>
<dbReference type="PANTHER" id="PTHR14218">
    <property type="entry name" value="PROTEASE S8 TRIPEPTIDYL PEPTIDASE I CLN2"/>
    <property type="match status" value="1"/>
</dbReference>
<evidence type="ECO:0000256" key="8">
    <source>
        <dbReference type="SAM" id="MobiDB-lite"/>
    </source>
</evidence>